<evidence type="ECO:0000313" key="7">
    <source>
        <dbReference type="EMBL" id="KAF4632922.1"/>
    </source>
</evidence>
<evidence type="ECO:0000256" key="3">
    <source>
        <dbReference type="ARBA" id="ARBA00023242"/>
    </source>
</evidence>
<evidence type="ECO:0000313" key="8">
    <source>
        <dbReference type="Proteomes" id="UP000566819"/>
    </source>
</evidence>
<dbReference type="InterPro" id="IPR009057">
    <property type="entry name" value="Homeodomain-like_sf"/>
</dbReference>
<dbReference type="Pfam" id="PF05920">
    <property type="entry name" value="Homeobox_KN"/>
    <property type="match status" value="1"/>
</dbReference>
<dbReference type="GO" id="GO:0003677">
    <property type="term" value="F:DNA binding"/>
    <property type="evidence" value="ECO:0007669"/>
    <property type="project" value="UniProtKB-UniRule"/>
</dbReference>
<evidence type="ECO:0000256" key="4">
    <source>
        <dbReference type="PROSITE-ProRule" id="PRU00108"/>
    </source>
</evidence>
<keyword evidence="3 4" id="KW-0539">Nucleus</keyword>
<keyword evidence="8" id="KW-1185">Reference proteome</keyword>
<dbReference type="EMBL" id="JAAMPI010000306">
    <property type="protein sequence ID" value="KAF4632922.1"/>
    <property type="molecule type" value="Genomic_DNA"/>
</dbReference>
<feature type="region of interest" description="Disordered" evidence="5">
    <location>
        <begin position="251"/>
        <end position="293"/>
    </location>
</feature>
<evidence type="ECO:0000259" key="6">
    <source>
        <dbReference type="PROSITE" id="PS50071"/>
    </source>
</evidence>
<dbReference type="SUPFAM" id="SSF46689">
    <property type="entry name" value="Homeodomain-like"/>
    <property type="match status" value="1"/>
</dbReference>
<dbReference type="GO" id="GO:0006355">
    <property type="term" value="P:regulation of DNA-templated transcription"/>
    <property type="evidence" value="ECO:0007669"/>
    <property type="project" value="InterPro"/>
</dbReference>
<gene>
    <name evidence="7" type="ORF">G7Y89_g5211</name>
</gene>
<feature type="compositionally biased region" description="Basic and acidic residues" evidence="5">
    <location>
        <begin position="283"/>
        <end position="293"/>
    </location>
</feature>
<feature type="compositionally biased region" description="Polar residues" evidence="5">
    <location>
        <begin position="269"/>
        <end position="282"/>
    </location>
</feature>
<dbReference type="AlphaFoldDB" id="A0A8H4W405"/>
<organism evidence="7 8">
    <name type="scientific">Cudoniella acicularis</name>
    <dbReference type="NCBI Taxonomy" id="354080"/>
    <lineage>
        <taxon>Eukaryota</taxon>
        <taxon>Fungi</taxon>
        <taxon>Dikarya</taxon>
        <taxon>Ascomycota</taxon>
        <taxon>Pezizomycotina</taxon>
        <taxon>Leotiomycetes</taxon>
        <taxon>Helotiales</taxon>
        <taxon>Tricladiaceae</taxon>
        <taxon>Cudoniella</taxon>
    </lineage>
</organism>
<feature type="compositionally biased region" description="Polar residues" evidence="5">
    <location>
        <begin position="251"/>
        <end position="261"/>
    </location>
</feature>
<feature type="compositionally biased region" description="Basic and acidic residues" evidence="5">
    <location>
        <begin position="118"/>
        <end position="128"/>
    </location>
</feature>
<feature type="domain" description="Homeobox" evidence="6">
    <location>
        <begin position="131"/>
        <end position="194"/>
    </location>
</feature>
<sequence>MLEGPEFAFEVDPCPDSSDDFGLDFHNEPDWAVLQTGNHDFISNPLPLQRNPFDGPHFSPDIVSNTDNDTSFTSHAKEPSIGDEIEGVSKDESPSAQERGAIEMAATNLPVDDPTLNEWDHHQEETKSEPPQNKKRVPRFSQSSVLVLRNWLSTNKNSPYPSEEEKDNLSWRTGLSKTQVTTWLANARRRARPVPNASIGSFSKSSPRDIINRPSTPALQMMNPFERWRSSPPEDDHAAYTDIVNAISTSCTSRVDRSSGNGYPDGDFSTASQSVDDASSTRSLDHRSDSDEERTFYRQDHLRQHLKLLHNSKFQACPMENWKVEIESIKSKCGFCDEHFDSWSGRVDHLASHFAAGSDMAEWQGGWGFEPRVQELVENGVPPYLIHVDRRTLLPFFATKNDSQPQRTTYDLVKLGLINFFDNHALRPQDLTHDELKLEVRRILASLSTSPRGNQIPAESWFHDLFLEDENPSRTINGGTPLAETPIHPQTGRVEDRLECPQEKQLLDFAARQKSLGKVPTDVDLQLRAFHILADMESNSSFQSHRAVSWFRHLIMSSRAWIRPFRKRAMESTNQINGGTSLHHVLDGQDRSVSLDAMEDHGNGDFQPNFEPTHEFTSEDLPNHGQALYWDIPEIPFAPDCTCDTSQQVSTISTPATRDELPRHRQFVLGNISETDPTISQPCFLSDTNSYQRLRYELLRYVASCLSLNNPARHIPSDAEIQNQARWIIFDDDDPWNQTAADCAQWMTEFKQDAGLL</sequence>
<evidence type="ECO:0000256" key="5">
    <source>
        <dbReference type="SAM" id="MobiDB-lite"/>
    </source>
</evidence>
<accession>A0A8H4W405</accession>
<comment type="subcellular location">
    <subcellularLocation>
        <location evidence="4">Nucleus</location>
    </subcellularLocation>
</comment>
<proteinExistence type="predicted"/>
<evidence type="ECO:0000256" key="1">
    <source>
        <dbReference type="ARBA" id="ARBA00023125"/>
    </source>
</evidence>
<dbReference type="SMART" id="SM00389">
    <property type="entry name" value="HOX"/>
    <property type="match status" value="1"/>
</dbReference>
<reference evidence="7 8" key="1">
    <citation type="submission" date="2020-03" db="EMBL/GenBank/DDBJ databases">
        <title>Draft Genome Sequence of Cudoniella acicularis.</title>
        <authorList>
            <person name="Buettner E."/>
            <person name="Kellner H."/>
        </authorList>
    </citation>
    <scope>NUCLEOTIDE SEQUENCE [LARGE SCALE GENOMIC DNA]</scope>
    <source>
        <strain evidence="7 8">DSM 108380</strain>
    </source>
</reference>
<dbReference type="GO" id="GO:0005634">
    <property type="term" value="C:nucleus"/>
    <property type="evidence" value="ECO:0007669"/>
    <property type="project" value="UniProtKB-SubCell"/>
</dbReference>
<evidence type="ECO:0000256" key="2">
    <source>
        <dbReference type="ARBA" id="ARBA00023155"/>
    </source>
</evidence>
<protein>
    <recommendedName>
        <fullName evidence="6">Homeobox domain-containing protein</fullName>
    </recommendedName>
</protein>
<dbReference type="OrthoDB" id="10056939at2759"/>
<dbReference type="PANTHER" id="PTHR11850">
    <property type="entry name" value="HOMEOBOX PROTEIN TRANSCRIPTION FACTORS"/>
    <property type="match status" value="1"/>
</dbReference>
<dbReference type="InterPro" id="IPR001356">
    <property type="entry name" value="HD"/>
</dbReference>
<dbReference type="CDD" id="cd00086">
    <property type="entry name" value="homeodomain"/>
    <property type="match status" value="1"/>
</dbReference>
<keyword evidence="1 4" id="KW-0238">DNA-binding</keyword>
<dbReference type="InterPro" id="IPR050224">
    <property type="entry name" value="TALE_homeobox"/>
</dbReference>
<feature type="region of interest" description="Disordered" evidence="5">
    <location>
        <begin position="66"/>
        <end position="140"/>
    </location>
</feature>
<dbReference type="PROSITE" id="PS50071">
    <property type="entry name" value="HOMEOBOX_2"/>
    <property type="match status" value="1"/>
</dbReference>
<keyword evidence="2 4" id="KW-0371">Homeobox</keyword>
<comment type="caution">
    <text evidence="7">The sequence shown here is derived from an EMBL/GenBank/DDBJ whole genome shotgun (WGS) entry which is preliminary data.</text>
</comment>
<dbReference type="Proteomes" id="UP000566819">
    <property type="component" value="Unassembled WGS sequence"/>
</dbReference>
<dbReference type="Gene3D" id="1.10.10.60">
    <property type="entry name" value="Homeodomain-like"/>
    <property type="match status" value="1"/>
</dbReference>
<name>A0A8H4W405_9HELO</name>
<dbReference type="InterPro" id="IPR008422">
    <property type="entry name" value="KN_HD"/>
</dbReference>
<feature type="region of interest" description="Disordered" evidence="5">
    <location>
        <begin position="195"/>
        <end position="216"/>
    </location>
</feature>
<feature type="DNA-binding region" description="Homeobox" evidence="4">
    <location>
        <begin position="133"/>
        <end position="195"/>
    </location>
</feature>